<evidence type="ECO:0008006" key="3">
    <source>
        <dbReference type="Google" id="ProtNLM"/>
    </source>
</evidence>
<accession>A0ABY4DBL1</accession>
<name>A0ABY4DBL1_9SPIR</name>
<organism evidence="1 2">
    <name type="scientific">Sphaerochaeta associata</name>
    <dbReference type="NCBI Taxonomy" id="1129264"/>
    <lineage>
        <taxon>Bacteria</taxon>
        <taxon>Pseudomonadati</taxon>
        <taxon>Spirochaetota</taxon>
        <taxon>Spirochaetia</taxon>
        <taxon>Spirochaetales</taxon>
        <taxon>Sphaerochaetaceae</taxon>
        <taxon>Sphaerochaeta</taxon>
    </lineage>
</organism>
<proteinExistence type="predicted"/>
<evidence type="ECO:0000313" key="2">
    <source>
        <dbReference type="Proteomes" id="UP000829708"/>
    </source>
</evidence>
<dbReference type="Proteomes" id="UP000829708">
    <property type="component" value="Chromosome"/>
</dbReference>
<dbReference type="EMBL" id="CP094929">
    <property type="protein sequence ID" value="UOM51521.1"/>
    <property type="molecule type" value="Genomic_DNA"/>
</dbReference>
<reference evidence="2" key="1">
    <citation type="journal article" date="2024" name="J Bioinform Genom">
        <title>Complete genome sequence of the type strain bacterium Sphaerochaeta associata GLS2t (VKM B-2742)t.</title>
        <authorList>
            <person name="Troshina O.Y."/>
            <person name="Tepeeva A.N."/>
            <person name="Arzamasceva V.O."/>
            <person name="Whitman W.B."/>
            <person name="Varghese N."/>
            <person name="Shapiro N."/>
            <person name="Woyke T."/>
            <person name="Kripides N.C."/>
            <person name="Vasilenko O.V."/>
        </authorList>
    </citation>
    <scope>NUCLEOTIDE SEQUENCE [LARGE SCALE GENOMIC DNA]</scope>
    <source>
        <strain evidence="2">GLS2T</strain>
    </source>
</reference>
<protein>
    <recommendedName>
        <fullName evidence="3">HEAT repeat protein</fullName>
    </recommendedName>
</protein>
<keyword evidence="2" id="KW-1185">Reference proteome</keyword>
<sequence>MNRMAEPDMREALKPLLRGRDKDALVDFLLNSAMYDSSLAKHILIAFSDDVQSLLHHWGSGLGTAVSQLTQNSFGEVCLAEQGENVIEECLSEIDFAIHYKRLLYAVDLLKVLEEATQTLEGIEWNAGEVRNRMEALADAIGTVEIEDEERLQLVQYLWEDRRDWELGLHVLVGLIKGDEEIECVRKAVEEDDSLSVFWISLLLRFALYEELDVFLSSPECQACWYTIAIEDALKAGSYVRVITLSQRALERFSRITLWDTYLYDASIKAGRDDITRELAFRYAAQGSFSHIEMLKKLTEAEHWDAVVQQLMEVLEKNSQATNTYARFLCQEGKTERLMALVRDKPFLFDDYYDHLLPRYTAELKMHMTEYCKTMISHDGDRTQCKVLVQKLLLLKDLGWEDEVQSLRGYFLGKYPAKRMLKQELQQARLL</sequence>
<gene>
    <name evidence="1" type="ORF">MUG09_01880</name>
</gene>
<dbReference type="RefSeq" id="WP_244772938.1">
    <property type="nucleotide sequence ID" value="NZ_CP094929.1"/>
</dbReference>
<evidence type="ECO:0000313" key="1">
    <source>
        <dbReference type="EMBL" id="UOM51521.1"/>
    </source>
</evidence>